<comment type="caution">
    <text evidence="1">The sequence shown here is derived from an EMBL/GenBank/DDBJ whole genome shotgun (WGS) entry which is preliminary data.</text>
</comment>
<organism evidence="1 2">
    <name type="scientific">Catenibacillus scindens</name>
    <dbReference type="NCBI Taxonomy" id="673271"/>
    <lineage>
        <taxon>Bacteria</taxon>
        <taxon>Bacillati</taxon>
        <taxon>Bacillota</taxon>
        <taxon>Clostridia</taxon>
        <taxon>Lachnospirales</taxon>
        <taxon>Lachnospiraceae</taxon>
        <taxon>Catenibacillus</taxon>
    </lineage>
</organism>
<keyword evidence="2" id="KW-1185">Reference proteome</keyword>
<proteinExistence type="predicted"/>
<sequence>MSEDVFQIITHKDIKALKMQLALQCSPVLAGLKVSNLLIVSSKDENHIRRLFRKSCIEARLICRTETKATFLLYRRDELEAYLRQSRVLALLLWLGYDKTCLEDVLDLFCRRYTDYCQQKKDFPHEMGLILGYPAADVYGFIINKGKNDLYTGYWKIYDNLSDTLKLFEQFNRAKESMIRQVDAGASFSDIIRRSAV</sequence>
<reference evidence="1 2" key="1">
    <citation type="submission" date="2020-08" db="EMBL/GenBank/DDBJ databases">
        <title>Genomic Encyclopedia of Type Strains, Phase IV (KMG-IV): sequencing the most valuable type-strain genomes for metagenomic binning, comparative biology and taxonomic classification.</title>
        <authorList>
            <person name="Goeker M."/>
        </authorList>
    </citation>
    <scope>NUCLEOTIDE SEQUENCE [LARGE SCALE GENOMIC DNA]</scope>
    <source>
        <strain evidence="1 2">DSM 106146</strain>
    </source>
</reference>
<dbReference type="AlphaFoldDB" id="A0A7W8HBM1"/>
<gene>
    <name evidence="1" type="ORF">HNP82_002147</name>
</gene>
<name>A0A7W8HBM1_9FIRM</name>
<dbReference type="InterPro" id="IPR024523">
    <property type="entry name" value="DUF3793"/>
</dbReference>
<accession>A0A7W8HBM1</accession>
<evidence type="ECO:0000313" key="1">
    <source>
        <dbReference type="EMBL" id="MBB5265008.1"/>
    </source>
</evidence>
<evidence type="ECO:0000313" key="2">
    <source>
        <dbReference type="Proteomes" id="UP000543642"/>
    </source>
</evidence>
<protein>
    <recommendedName>
        <fullName evidence="3">DUF3793 family protein</fullName>
    </recommendedName>
</protein>
<dbReference type="RefSeq" id="WP_183774291.1">
    <property type="nucleotide sequence ID" value="NZ_CAWVEG010000092.1"/>
</dbReference>
<dbReference type="Pfam" id="PF12672">
    <property type="entry name" value="DUF3793"/>
    <property type="match status" value="1"/>
</dbReference>
<dbReference type="Proteomes" id="UP000543642">
    <property type="component" value="Unassembled WGS sequence"/>
</dbReference>
<evidence type="ECO:0008006" key="3">
    <source>
        <dbReference type="Google" id="ProtNLM"/>
    </source>
</evidence>
<dbReference type="EMBL" id="JACHFW010000008">
    <property type="protein sequence ID" value="MBB5265008.1"/>
    <property type="molecule type" value="Genomic_DNA"/>
</dbReference>